<dbReference type="Proteomes" id="UP000031512">
    <property type="component" value="Chromosome 1"/>
</dbReference>
<evidence type="ECO:0000313" key="3">
    <source>
        <dbReference type="Proteomes" id="UP000031512"/>
    </source>
</evidence>
<feature type="domain" description="RAP" evidence="1">
    <location>
        <begin position="786"/>
        <end position="845"/>
    </location>
</feature>
<dbReference type="EMBL" id="CP001669">
    <property type="protein sequence ID" value="AFZ79013.1"/>
    <property type="molecule type" value="Genomic_DNA"/>
</dbReference>
<dbReference type="VEuPathDB" id="PiroplasmaDB:BEWA_018580"/>
<dbReference type="eggNOG" id="ENOG502RYNN">
    <property type="taxonomic scope" value="Eukaryota"/>
</dbReference>
<dbReference type="GeneID" id="15803521"/>
<proteinExistence type="predicted"/>
<dbReference type="Pfam" id="PF08373">
    <property type="entry name" value="RAP"/>
    <property type="match status" value="1"/>
</dbReference>
<dbReference type="GO" id="GO:0044528">
    <property type="term" value="P:regulation of mitochondrial mRNA stability"/>
    <property type="evidence" value="ECO:0007669"/>
    <property type="project" value="TreeGrafter"/>
</dbReference>
<dbReference type="PANTHER" id="PTHR21228">
    <property type="entry name" value="FAST LEU-RICH DOMAIN-CONTAINING"/>
    <property type="match status" value="1"/>
</dbReference>
<dbReference type="PROSITE" id="PS51286">
    <property type="entry name" value="RAP"/>
    <property type="match status" value="1"/>
</dbReference>
<dbReference type="GO" id="GO:0000963">
    <property type="term" value="P:mitochondrial RNA processing"/>
    <property type="evidence" value="ECO:0007669"/>
    <property type="project" value="TreeGrafter"/>
</dbReference>
<evidence type="ECO:0000259" key="1">
    <source>
        <dbReference type="PROSITE" id="PS51286"/>
    </source>
</evidence>
<dbReference type="InterPro" id="IPR013584">
    <property type="entry name" value="RAP"/>
</dbReference>
<dbReference type="GO" id="GO:0005759">
    <property type="term" value="C:mitochondrial matrix"/>
    <property type="evidence" value="ECO:0007669"/>
    <property type="project" value="TreeGrafter"/>
</dbReference>
<dbReference type="RefSeq" id="XP_004828679.1">
    <property type="nucleotide sequence ID" value="XM_004828622.1"/>
</dbReference>
<organism evidence="2 3">
    <name type="scientific">Theileria equi strain WA</name>
    <dbReference type="NCBI Taxonomy" id="1537102"/>
    <lineage>
        <taxon>Eukaryota</taxon>
        <taxon>Sar</taxon>
        <taxon>Alveolata</taxon>
        <taxon>Apicomplexa</taxon>
        <taxon>Aconoidasida</taxon>
        <taxon>Piroplasmida</taxon>
        <taxon>Theileriidae</taxon>
        <taxon>Theileria</taxon>
    </lineage>
</organism>
<dbReference type="Gene3D" id="3.40.960.10">
    <property type="entry name" value="VSR Endonuclease"/>
    <property type="match status" value="1"/>
</dbReference>
<evidence type="ECO:0000313" key="2">
    <source>
        <dbReference type="EMBL" id="AFZ79013.1"/>
    </source>
</evidence>
<dbReference type="GO" id="GO:0003723">
    <property type="term" value="F:RNA binding"/>
    <property type="evidence" value="ECO:0007669"/>
    <property type="project" value="TreeGrafter"/>
</dbReference>
<accession>L0AUV1</accession>
<dbReference type="Pfam" id="PF26172">
    <property type="entry name" value="RESC8"/>
    <property type="match status" value="1"/>
</dbReference>
<dbReference type="InterPro" id="IPR050870">
    <property type="entry name" value="FAST_kinase"/>
</dbReference>
<dbReference type="KEGG" id="beq:BEWA_018580"/>
<name>L0AUV1_THEEQ</name>
<dbReference type="InterPro" id="IPR058977">
    <property type="entry name" value="RESC8_HEAT"/>
</dbReference>
<sequence>MNELLTSSARRSSSSRIIRIPMDNNDQFSLKLLNKKLLETHEIKIATRKKLLEVYDALGDPNIRSSLDHSYYDALIEQTSNLNLTLIPEDYPKIFRRLICFPNVASEYVQVLNGRIQELHTHFTTKQISSLLRSYVFIKSRPVKTVHYLVETFCNKFDTAKTSHIRDMISSLATLRIPNQGIVEKLHNIVVPILPKRFKQMDPSDIAIFVNSFVRQGVNQNEIIHFIEMNSDKIVSDASPKSIALIINAFAKNNKSSNNLLLKISKKLSGIMDKIINVEQNDLCHEKKINVIDVAMSFNAFVKLEFFDEKLLNKYIPWLIKELNLDTSILSLVLISHAYSQCDVKSKELFSRIACLSIPKLSKFNCQQLGVIALSFTRVGYVPRLFFCRIADEIIYRGTIGLNHKRYLFDFQSLEQLMQAFSRIGFKDQRIYATLTTLLKQRFKETNGEELNGTIVASLITSISYNKVDQFVPFIINAIEKIKSSSAYSTVAIAKILSAFNKLKIKNRPLVELFLQETRDRVNQFSPSSLISSVNSLSQLKCYDSLLIKETIKRVTLHLAQLSTYDISNVISALANFGYRNVSFIKKISVCINYRIDEFSKQQLNNIFNKLTILRTSDLNLLLLLFDKISINQHELNGIDIGKVCMSYIYLLMHFDCLNKEIIEGKCPNISPYVVPETYDVFLDRLIGNLSSKLDVSTIFIMKTIYLYLTHLKPEKYYKLSSKSKELLKKCDIITFNLAEYILTSSPAHRELSHFLNLAGVLHKNEVQCGPYLIDIVPEVNPGIKVAIEYDGPSHFYAETVMRNIKSITKHEILESMGWEVIHVPYQEWIQLGCQLPKYQQLLVSDKQKIVYCNKLKMEMLHLAQRREKSNSTNFHQKRMYSTNRISTRKRLKSINSNVMKQYLDDLVVNELEENTPSESTTDEITDEIYSIIINSDGNIIDIDIPDADKE</sequence>
<protein>
    <recommendedName>
        <fullName evidence="1">RAP domain-containing protein</fullName>
    </recommendedName>
</protein>
<reference evidence="2 3" key="1">
    <citation type="journal article" date="2012" name="BMC Genomics">
        <title>Comparative genomic analysis and phylogenetic position of Theileria equi.</title>
        <authorList>
            <person name="Kappmeyer L.S."/>
            <person name="Thiagarajan M."/>
            <person name="Herndon D.R."/>
            <person name="Ramsay J.D."/>
            <person name="Caler E."/>
            <person name="Djikeng A."/>
            <person name="Gillespie J.J."/>
            <person name="Lau A.O."/>
            <person name="Roalson E.H."/>
            <person name="Silva J.C."/>
            <person name="Silva M.G."/>
            <person name="Suarez C.E."/>
            <person name="Ueti M.W."/>
            <person name="Nene V.M."/>
            <person name="Mealey R.H."/>
            <person name="Knowles D.P."/>
            <person name="Brayton K.A."/>
        </authorList>
    </citation>
    <scope>NUCLEOTIDE SEQUENCE [LARGE SCALE GENOMIC DNA]</scope>
    <source>
        <strain evidence="2 3">WA</strain>
    </source>
</reference>
<gene>
    <name evidence="2" type="ORF">BEWA_018580</name>
</gene>
<keyword evidence="3" id="KW-1185">Reference proteome</keyword>
<dbReference type="OrthoDB" id="385235at2759"/>
<dbReference type="GO" id="GO:0035770">
    <property type="term" value="C:ribonucleoprotein granule"/>
    <property type="evidence" value="ECO:0007669"/>
    <property type="project" value="TreeGrafter"/>
</dbReference>
<dbReference type="PANTHER" id="PTHR21228:SF40">
    <property type="entry name" value="LD45607P"/>
    <property type="match status" value="1"/>
</dbReference>
<dbReference type="SMART" id="SM00952">
    <property type="entry name" value="RAP"/>
    <property type="match status" value="1"/>
</dbReference>
<dbReference type="AlphaFoldDB" id="L0AUV1"/>